<sequence length="161" mass="18142">WYFACGEHARVQSLLSLLEKNQCKSEGESVRPPEVRPPLTTVVKDTIQAKKIVPVVSSSVDALSRFLLRGDTRDHAWPHLLATRQYSKAADILLEEGCKEIRFLGRRKLLFSLAKLAYLISDADGSLESPLGSRSRRDSALTIIELLLECIHMQVGHRYSR</sequence>
<protein>
    <submittedName>
        <fullName evidence="1">Uncharacterized protein</fullName>
    </submittedName>
</protein>
<feature type="non-terminal residue" evidence="1">
    <location>
        <position position="1"/>
    </location>
</feature>
<proteinExistence type="predicted"/>
<gene>
    <name evidence="1" type="ORF">D915_010889</name>
</gene>
<comment type="caution">
    <text evidence="1">The sequence shown here is derived from an EMBL/GenBank/DDBJ whole genome shotgun (WGS) entry which is preliminary data.</text>
</comment>
<evidence type="ECO:0000313" key="2">
    <source>
        <dbReference type="Proteomes" id="UP000230066"/>
    </source>
</evidence>
<evidence type="ECO:0000313" key="1">
    <source>
        <dbReference type="EMBL" id="THD18136.1"/>
    </source>
</evidence>
<accession>A0A4E0QXT5</accession>
<dbReference type="AlphaFoldDB" id="A0A4E0QXT5"/>
<dbReference type="Proteomes" id="UP000230066">
    <property type="component" value="Unassembled WGS sequence"/>
</dbReference>
<dbReference type="EMBL" id="JXXN02016091">
    <property type="protein sequence ID" value="THD18136.1"/>
    <property type="molecule type" value="Genomic_DNA"/>
</dbReference>
<keyword evidence="2" id="KW-1185">Reference proteome</keyword>
<dbReference type="Gene3D" id="1.20.58.1380">
    <property type="match status" value="1"/>
</dbReference>
<reference evidence="1" key="1">
    <citation type="submission" date="2019-03" db="EMBL/GenBank/DDBJ databases">
        <title>Improved annotation for the trematode Fasciola hepatica.</title>
        <authorList>
            <person name="Choi Y.-J."/>
            <person name="Martin J."/>
            <person name="Mitreva M."/>
        </authorList>
    </citation>
    <scope>NUCLEOTIDE SEQUENCE [LARGE SCALE GENOMIC DNA]</scope>
</reference>
<name>A0A4E0QXT5_FASHE</name>
<organism evidence="1 2">
    <name type="scientific">Fasciola hepatica</name>
    <name type="common">Liver fluke</name>
    <dbReference type="NCBI Taxonomy" id="6192"/>
    <lineage>
        <taxon>Eukaryota</taxon>
        <taxon>Metazoa</taxon>
        <taxon>Spiralia</taxon>
        <taxon>Lophotrochozoa</taxon>
        <taxon>Platyhelminthes</taxon>
        <taxon>Trematoda</taxon>
        <taxon>Digenea</taxon>
        <taxon>Plagiorchiida</taxon>
        <taxon>Echinostomata</taxon>
        <taxon>Echinostomatoidea</taxon>
        <taxon>Fasciolidae</taxon>
        <taxon>Fasciola</taxon>
    </lineage>
</organism>